<organism evidence="1 2">
    <name type="scientific">Lactuca virosa</name>
    <dbReference type="NCBI Taxonomy" id="75947"/>
    <lineage>
        <taxon>Eukaryota</taxon>
        <taxon>Viridiplantae</taxon>
        <taxon>Streptophyta</taxon>
        <taxon>Embryophyta</taxon>
        <taxon>Tracheophyta</taxon>
        <taxon>Spermatophyta</taxon>
        <taxon>Magnoliopsida</taxon>
        <taxon>eudicotyledons</taxon>
        <taxon>Gunneridae</taxon>
        <taxon>Pentapetalae</taxon>
        <taxon>asterids</taxon>
        <taxon>campanulids</taxon>
        <taxon>Asterales</taxon>
        <taxon>Asteraceae</taxon>
        <taxon>Cichorioideae</taxon>
        <taxon>Cichorieae</taxon>
        <taxon>Lactucinae</taxon>
        <taxon>Lactuca</taxon>
    </lineage>
</organism>
<accession>A0AAU9M216</accession>
<evidence type="ECO:0000313" key="2">
    <source>
        <dbReference type="Proteomes" id="UP001157418"/>
    </source>
</evidence>
<comment type="caution">
    <text evidence="1">The sequence shown here is derived from an EMBL/GenBank/DDBJ whole genome shotgun (WGS) entry which is preliminary data.</text>
</comment>
<evidence type="ECO:0000313" key="1">
    <source>
        <dbReference type="EMBL" id="CAH1420059.1"/>
    </source>
</evidence>
<keyword evidence="2" id="KW-1185">Reference proteome</keyword>
<dbReference type="EMBL" id="CAKMRJ010000780">
    <property type="protein sequence ID" value="CAH1420059.1"/>
    <property type="molecule type" value="Genomic_DNA"/>
</dbReference>
<dbReference type="AlphaFoldDB" id="A0AAU9M216"/>
<protein>
    <submittedName>
        <fullName evidence="1">Uncharacterized protein</fullName>
    </submittedName>
</protein>
<reference evidence="1 2" key="1">
    <citation type="submission" date="2022-01" db="EMBL/GenBank/DDBJ databases">
        <authorList>
            <person name="Xiong W."/>
            <person name="Schranz E."/>
        </authorList>
    </citation>
    <scope>NUCLEOTIDE SEQUENCE [LARGE SCALE GENOMIC DNA]</scope>
</reference>
<dbReference type="Proteomes" id="UP001157418">
    <property type="component" value="Unassembled WGS sequence"/>
</dbReference>
<proteinExistence type="predicted"/>
<name>A0AAU9M216_9ASTR</name>
<gene>
    <name evidence="1" type="ORF">LVIROSA_LOCUS7553</name>
</gene>
<sequence>MKILDHIFGTFQRASAIRDVDSCHAAAEPSRSTSIDHVSVDVGIESSGYMLSEEEFVADSKEGVLHLVNKQHLDVRFEKSDVGKAPRLLHFGHVKSPLVGDSEVRDSSGVAFAPAWSLKGDSRLSLFESAVDFAKNAFPHDTRSEMANISLSDLIGSFRFTTAQSATFFAEVANRLERFLAVDDDLARMVGEMQLLHLENAVL</sequence>